<dbReference type="GeneID" id="64667298"/>
<keyword evidence="2" id="KW-1185">Reference proteome</keyword>
<dbReference type="RefSeq" id="XP_041219917.1">
    <property type="nucleotide sequence ID" value="XM_041373000.1"/>
</dbReference>
<organism evidence="1 2">
    <name type="scientific">Suillus fuscotomentosus</name>
    <dbReference type="NCBI Taxonomy" id="1912939"/>
    <lineage>
        <taxon>Eukaryota</taxon>
        <taxon>Fungi</taxon>
        <taxon>Dikarya</taxon>
        <taxon>Basidiomycota</taxon>
        <taxon>Agaricomycotina</taxon>
        <taxon>Agaricomycetes</taxon>
        <taxon>Agaricomycetidae</taxon>
        <taxon>Boletales</taxon>
        <taxon>Suillineae</taxon>
        <taxon>Suillaceae</taxon>
        <taxon>Suillus</taxon>
    </lineage>
</organism>
<gene>
    <name evidence="1" type="ORF">F5891DRAFT_730163</name>
</gene>
<dbReference type="AlphaFoldDB" id="A0AAD4HFJ4"/>
<comment type="caution">
    <text evidence="1">The sequence shown here is derived from an EMBL/GenBank/DDBJ whole genome shotgun (WGS) entry which is preliminary data.</text>
</comment>
<dbReference type="EMBL" id="JABBWK010000081">
    <property type="protein sequence ID" value="KAG1894341.1"/>
    <property type="molecule type" value="Genomic_DNA"/>
</dbReference>
<name>A0AAD4HFJ4_9AGAM</name>
<proteinExistence type="predicted"/>
<evidence type="ECO:0000313" key="1">
    <source>
        <dbReference type="EMBL" id="KAG1894341.1"/>
    </source>
</evidence>
<sequence length="311" mass="35059">MRMGLSQMRTGGGKNRFTNVGYHHQTQWPTHRQANLSTMHPTLLRSHLLVVLVHRSRQTVPPGCLKQSLLFSKMGMGGSEDGFANVGCHHQTHPTNGQVKPSTIHPTLVGPQLLALPAPRSRHTPPRYHLILFLLIGMRGGEKRFTDAGCRHRTYHPIHRPLSNPLWFVLSSQPHLLLRSNNIQTASPLKQEVFHDRRSDSSDPMSIGDSENLSLVPSQLILVRMVITTYPNKIIVPVRSSYQSRRICRQLGTHLLIARNACVVVHESVAPARSVSACVYSHITKFDYGARHLATTTFEQWPNRSEEKFQP</sequence>
<evidence type="ECO:0000313" key="2">
    <source>
        <dbReference type="Proteomes" id="UP001195769"/>
    </source>
</evidence>
<protein>
    <submittedName>
        <fullName evidence="1">Uncharacterized protein</fullName>
    </submittedName>
</protein>
<dbReference type="Proteomes" id="UP001195769">
    <property type="component" value="Unassembled WGS sequence"/>
</dbReference>
<accession>A0AAD4HFJ4</accession>
<reference evidence="1" key="1">
    <citation type="journal article" date="2020" name="New Phytol.">
        <title>Comparative genomics reveals dynamic genome evolution in host specialist ectomycorrhizal fungi.</title>
        <authorList>
            <person name="Lofgren L.A."/>
            <person name="Nguyen N.H."/>
            <person name="Vilgalys R."/>
            <person name="Ruytinx J."/>
            <person name="Liao H.L."/>
            <person name="Branco S."/>
            <person name="Kuo A."/>
            <person name="LaButti K."/>
            <person name="Lipzen A."/>
            <person name="Andreopoulos W."/>
            <person name="Pangilinan J."/>
            <person name="Riley R."/>
            <person name="Hundley H."/>
            <person name="Na H."/>
            <person name="Barry K."/>
            <person name="Grigoriev I.V."/>
            <person name="Stajich J.E."/>
            <person name="Kennedy P.G."/>
        </authorList>
    </citation>
    <scope>NUCLEOTIDE SEQUENCE</scope>
    <source>
        <strain evidence="1">FC203</strain>
    </source>
</reference>